<reference evidence="1" key="1">
    <citation type="submission" date="2021-01" db="EMBL/GenBank/DDBJ databases">
        <authorList>
            <person name="Corre E."/>
            <person name="Pelletier E."/>
            <person name="Niang G."/>
            <person name="Scheremetjew M."/>
            <person name="Finn R."/>
            <person name="Kale V."/>
            <person name="Holt S."/>
            <person name="Cochrane G."/>
            <person name="Meng A."/>
            <person name="Brown T."/>
            <person name="Cohen L."/>
        </authorList>
    </citation>
    <scope>NUCLEOTIDE SEQUENCE</scope>
    <source>
        <strain evidence="1">CCMP622</strain>
    </source>
</reference>
<dbReference type="Gene3D" id="1.10.490.10">
    <property type="entry name" value="Globins"/>
    <property type="match status" value="1"/>
</dbReference>
<accession>A0A7S2X9Q7</accession>
<dbReference type="GO" id="GO:0020037">
    <property type="term" value="F:heme binding"/>
    <property type="evidence" value="ECO:0007669"/>
    <property type="project" value="InterPro"/>
</dbReference>
<dbReference type="SUPFAM" id="SSF46458">
    <property type="entry name" value="Globin-like"/>
    <property type="match status" value="1"/>
</dbReference>
<evidence type="ECO:0000313" key="1">
    <source>
        <dbReference type="EMBL" id="CAD9759317.1"/>
    </source>
</evidence>
<dbReference type="InterPro" id="IPR044399">
    <property type="entry name" value="Mb-like_M"/>
</dbReference>
<name>A0A7S2X9Q7_9EUKA</name>
<dbReference type="InterPro" id="IPR012292">
    <property type="entry name" value="Globin/Proto"/>
</dbReference>
<dbReference type="InterPro" id="IPR009050">
    <property type="entry name" value="Globin-like_sf"/>
</dbReference>
<proteinExistence type="predicted"/>
<dbReference type="EMBL" id="HBHP01012233">
    <property type="protein sequence ID" value="CAD9759317.1"/>
    <property type="molecule type" value="Transcribed_RNA"/>
</dbReference>
<evidence type="ECO:0008006" key="2">
    <source>
        <dbReference type="Google" id="ProtNLM"/>
    </source>
</evidence>
<organism evidence="1">
    <name type="scientific">Lotharella oceanica</name>
    <dbReference type="NCBI Taxonomy" id="641309"/>
    <lineage>
        <taxon>Eukaryota</taxon>
        <taxon>Sar</taxon>
        <taxon>Rhizaria</taxon>
        <taxon>Cercozoa</taxon>
        <taxon>Chlorarachniophyceae</taxon>
        <taxon>Lotharella</taxon>
    </lineage>
</organism>
<dbReference type="GO" id="GO:0019825">
    <property type="term" value="F:oxygen binding"/>
    <property type="evidence" value="ECO:0007669"/>
    <property type="project" value="InterPro"/>
</dbReference>
<dbReference type="AlphaFoldDB" id="A0A7S2X9Q7"/>
<protein>
    <recommendedName>
        <fullName evidence="2">Globin family profile domain-containing protein</fullName>
    </recommendedName>
</protein>
<dbReference type="CDD" id="cd01040">
    <property type="entry name" value="Mb-like"/>
    <property type="match status" value="1"/>
</dbReference>
<sequence length="238" mass="27455">MGNEASKVKGDKKVSMKDRCKQELLRLSWRMILAVEEEAERQQDESTRMMSMTVESEIDKSKAWEGKYGVIEEDKPFDDEDEDEIVEKADQQESAIAAQFGDLLDLKPFHEDFGDNFFEYCPDLQGQFPTNYQLVTKMIKKFIGKVIEGKDLDRLARHYGRTHWKYDLKDSHFAGFAEALTDTINLRLGRYGTIEIMKIWREEAYAIVKLLQEQQKAYKKKRMGAMAAAGRSGGIMIG</sequence>
<gene>
    <name evidence="1" type="ORF">LSP00402_LOCUS7603</name>
</gene>